<dbReference type="EMBL" id="JAJLJH010000001">
    <property type="protein sequence ID" value="MCK9685839.1"/>
    <property type="molecule type" value="Genomic_DNA"/>
</dbReference>
<feature type="transmembrane region" description="Helical" evidence="1">
    <location>
        <begin position="161"/>
        <end position="181"/>
    </location>
</feature>
<name>A0A9X1YG12_9BURK</name>
<evidence type="ECO:0000313" key="3">
    <source>
        <dbReference type="Proteomes" id="UP001139353"/>
    </source>
</evidence>
<dbReference type="PANTHER" id="PTHR38457">
    <property type="entry name" value="REGULATOR ABRB-RELATED"/>
    <property type="match status" value="1"/>
</dbReference>
<feature type="transmembrane region" description="Helical" evidence="1">
    <location>
        <begin position="128"/>
        <end position="149"/>
    </location>
</feature>
<dbReference type="GO" id="GO:0016020">
    <property type="term" value="C:membrane"/>
    <property type="evidence" value="ECO:0007669"/>
    <property type="project" value="InterPro"/>
</dbReference>
<keyword evidence="1" id="KW-1133">Transmembrane helix</keyword>
<protein>
    <submittedName>
        <fullName evidence="2">AbrB family transcriptional regulator</fullName>
    </submittedName>
</protein>
<sequence length="240" mass="24761">MHWAAPLLGPILGAIGKSWPLFAVILSVLLGWARARWRLLPGTTAVWGSLPGEATAMVLMGEAFGADVRLVAPMQCLRVLLVGAAATAVTRLWLPTHAASASLIPVHGPLHPAAFAETLVLAADGAGLAVRLRIPAGALLLPMFAGVVLNDTGLLAIELPWWLLAACYALIAPCGALARVVHVDPLTACLATNPGGADTVAIIAGSSPVDVLFVLAIVRFVARRRDGAQCRISGCCASPV</sequence>
<reference evidence="2" key="1">
    <citation type="submission" date="2021-11" db="EMBL/GenBank/DDBJ databases">
        <title>BS-T2-15 a new species belonging to the Comamonadaceae family isolated from the soil of a French oak forest.</title>
        <authorList>
            <person name="Mieszkin S."/>
            <person name="Alain K."/>
        </authorList>
    </citation>
    <scope>NUCLEOTIDE SEQUENCE</scope>
    <source>
        <strain evidence="2">BS-T2-15</strain>
    </source>
</reference>
<dbReference type="RefSeq" id="WP_275681831.1">
    <property type="nucleotide sequence ID" value="NZ_JAJLJH010000001.1"/>
</dbReference>
<evidence type="ECO:0000313" key="2">
    <source>
        <dbReference type="EMBL" id="MCK9685839.1"/>
    </source>
</evidence>
<feature type="transmembrane region" description="Helical" evidence="1">
    <location>
        <begin position="7"/>
        <end position="33"/>
    </location>
</feature>
<accession>A0A9X1YG12</accession>
<feature type="transmembrane region" description="Helical" evidence="1">
    <location>
        <begin position="45"/>
        <end position="64"/>
    </location>
</feature>
<dbReference type="GO" id="GO:0010468">
    <property type="term" value="P:regulation of gene expression"/>
    <property type="evidence" value="ECO:0007669"/>
    <property type="project" value="InterPro"/>
</dbReference>
<keyword evidence="1" id="KW-0812">Transmembrane</keyword>
<dbReference type="Pfam" id="PF05145">
    <property type="entry name" value="AbrB"/>
    <property type="match status" value="2"/>
</dbReference>
<feature type="transmembrane region" description="Helical" evidence="1">
    <location>
        <begin position="201"/>
        <end position="222"/>
    </location>
</feature>
<dbReference type="AlphaFoldDB" id="A0A9X1YG12"/>
<comment type="caution">
    <text evidence="2">The sequence shown here is derived from an EMBL/GenBank/DDBJ whole genome shotgun (WGS) entry which is preliminary data.</text>
</comment>
<organism evidence="2 3">
    <name type="scientific">Scleromatobacter humisilvae</name>
    <dbReference type="NCBI Taxonomy" id="2897159"/>
    <lineage>
        <taxon>Bacteria</taxon>
        <taxon>Pseudomonadati</taxon>
        <taxon>Pseudomonadota</taxon>
        <taxon>Betaproteobacteria</taxon>
        <taxon>Burkholderiales</taxon>
        <taxon>Sphaerotilaceae</taxon>
        <taxon>Scleromatobacter</taxon>
    </lineage>
</organism>
<keyword evidence="3" id="KW-1185">Reference proteome</keyword>
<evidence type="ECO:0000256" key="1">
    <source>
        <dbReference type="SAM" id="Phobius"/>
    </source>
</evidence>
<proteinExistence type="predicted"/>
<dbReference type="Proteomes" id="UP001139353">
    <property type="component" value="Unassembled WGS sequence"/>
</dbReference>
<keyword evidence="1" id="KW-0472">Membrane</keyword>
<dbReference type="PANTHER" id="PTHR38457:SF1">
    <property type="entry name" value="REGULATOR ABRB-RELATED"/>
    <property type="match status" value="1"/>
</dbReference>
<dbReference type="InterPro" id="IPR007820">
    <property type="entry name" value="AbrB_fam"/>
</dbReference>
<gene>
    <name evidence="2" type="ORF">LPC04_08980</name>
</gene>